<gene>
    <name evidence="10" type="primary">LOC114247137</name>
</gene>
<proteinExistence type="predicted"/>
<dbReference type="CDD" id="cd00033">
    <property type="entry name" value="CCP"/>
    <property type="match status" value="1"/>
</dbReference>
<keyword evidence="1" id="KW-0147">Chitin-binding</keyword>
<evidence type="ECO:0000256" key="6">
    <source>
        <dbReference type="SAM" id="MobiDB-lite"/>
    </source>
</evidence>
<feature type="domain" description="Chitin-binding type-2" evidence="8">
    <location>
        <begin position="511"/>
        <end position="570"/>
    </location>
</feature>
<protein>
    <submittedName>
        <fullName evidence="10">Leucine-rich repeat extensin-like protein 5</fullName>
    </submittedName>
</protein>
<dbReference type="GO" id="GO:0008061">
    <property type="term" value="F:chitin binding"/>
    <property type="evidence" value="ECO:0007669"/>
    <property type="project" value="UniProtKB-KW"/>
</dbReference>
<keyword evidence="9" id="KW-1185">Reference proteome</keyword>
<dbReference type="OrthoDB" id="6020543at2759"/>
<dbReference type="InterPro" id="IPR000436">
    <property type="entry name" value="Sushi_SCR_CCP_dom"/>
</dbReference>
<feature type="signal peptide" evidence="7">
    <location>
        <begin position="1"/>
        <end position="23"/>
    </location>
</feature>
<feature type="domain" description="Chitin-binding type-2" evidence="8">
    <location>
        <begin position="580"/>
        <end position="637"/>
    </location>
</feature>
<evidence type="ECO:0000256" key="5">
    <source>
        <dbReference type="ARBA" id="ARBA00023180"/>
    </source>
</evidence>
<dbReference type="Proteomes" id="UP000504629">
    <property type="component" value="Unplaced"/>
</dbReference>
<dbReference type="PANTHER" id="PTHR23301">
    <property type="entry name" value="CHITIN BINDING PERITROPHIN-A"/>
    <property type="match status" value="1"/>
</dbReference>
<keyword evidence="5" id="KW-0325">Glycoprotein</keyword>
<dbReference type="SMART" id="SM00494">
    <property type="entry name" value="ChtBD2"/>
    <property type="match status" value="3"/>
</dbReference>
<sequence>MFEVMSKFKFIFILPLLYHAVNAAEQQSGLHYYGTSYVRDQSPSITTSEAIKSASPQPRYILAQSRTVSRPITIDFLPGRRQPAVVISRTTPTNGINPWTPPSMTTSSTPPPYPKSPWTITSNADPSSSLTVTSNSEPINSYRPWQSTQRPYFTTTPTQTHIINATISPNLIIMYPGASAGTSIPPFLPSGTGVTSHITGITDGQPRPTLPQPVQTNYPYPQSNTFQTTDKPLPALVSSQTPPLSIVSVTRPPPTTPWTISTTVTEPPTSPLYTGSQKSNEPEPSPPNPSVTAQQNVLFGPGHLSTNTSVPEPQPEQVPISTLPGLQPSPITGQTIELQPDISSRPASIILPVRPTPQPIPNPISQPQSIPISEPNSVSVPQGELPLSPQHPLYPNITPRPVPVLISQPTEFLTTTTPLSELQPVSAQPAVPPISFVTQETETRLEPHPIQIPKPNPQPAPVLLPVSPPTPYPNIWSQPPQPTLFPAQKPIDVRQPPPPMTYAASYSKTTDFVCREAYGYYPVTNECDTYIECKQGIAVKQSCPDGLHFKSSTQWPDYPCAYPSDVQCTSGSIKQYANPTAECPHEYGFYPLKESNCSNYIMCHEGKPTIMHCPYGLAFNFDKNSCDWPENVPACNVDAFKNFTCPTPPINEVGDLSDTMHKYRYGNSCSFYIVCHRGYPRLLSCDPGLSFDQESESCIDSALVPNCNMGQK</sequence>
<feature type="domain" description="Chitin-binding type-2" evidence="8">
    <location>
        <begin position="642"/>
        <end position="709"/>
    </location>
</feature>
<organism evidence="9 10">
    <name type="scientific">Bombyx mandarina</name>
    <name type="common">Wild silk moth</name>
    <name type="synonym">Wild silkworm</name>
    <dbReference type="NCBI Taxonomy" id="7092"/>
    <lineage>
        <taxon>Eukaryota</taxon>
        <taxon>Metazoa</taxon>
        <taxon>Ecdysozoa</taxon>
        <taxon>Arthropoda</taxon>
        <taxon>Hexapoda</taxon>
        <taxon>Insecta</taxon>
        <taxon>Pterygota</taxon>
        <taxon>Neoptera</taxon>
        <taxon>Endopterygota</taxon>
        <taxon>Lepidoptera</taxon>
        <taxon>Glossata</taxon>
        <taxon>Ditrysia</taxon>
        <taxon>Bombycoidea</taxon>
        <taxon>Bombycidae</taxon>
        <taxon>Bombycinae</taxon>
        <taxon>Bombyx</taxon>
    </lineage>
</organism>
<evidence type="ECO:0000256" key="3">
    <source>
        <dbReference type="ARBA" id="ARBA00022737"/>
    </source>
</evidence>
<dbReference type="KEGG" id="bman:114247137"/>
<keyword evidence="4" id="KW-1015">Disulfide bond</keyword>
<evidence type="ECO:0000313" key="10">
    <source>
        <dbReference type="RefSeq" id="XP_028035803.1"/>
    </source>
</evidence>
<dbReference type="GO" id="GO:0005576">
    <property type="term" value="C:extracellular region"/>
    <property type="evidence" value="ECO:0007669"/>
    <property type="project" value="InterPro"/>
</dbReference>
<dbReference type="RefSeq" id="XP_028035803.1">
    <property type="nucleotide sequence ID" value="XM_028180002.1"/>
</dbReference>
<accession>A0A6J2K2B1</accession>
<evidence type="ECO:0000256" key="2">
    <source>
        <dbReference type="ARBA" id="ARBA00022729"/>
    </source>
</evidence>
<evidence type="ECO:0000256" key="4">
    <source>
        <dbReference type="ARBA" id="ARBA00023157"/>
    </source>
</evidence>
<evidence type="ECO:0000256" key="1">
    <source>
        <dbReference type="ARBA" id="ARBA00022669"/>
    </source>
</evidence>
<evidence type="ECO:0000256" key="7">
    <source>
        <dbReference type="SAM" id="SignalP"/>
    </source>
</evidence>
<dbReference type="InterPro" id="IPR051940">
    <property type="entry name" value="Chitin_bind-dev_reg"/>
</dbReference>
<dbReference type="AlphaFoldDB" id="A0A6J2K2B1"/>
<dbReference type="Pfam" id="PF01607">
    <property type="entry name" value="CBM_14"/>
    <property type="match status" value="3"/>
</dbReference>
<evidence type="ECO:0000313" key="9">
    <source>
        <dbReference type="Proteomes" id="UP000504629"/>
    </source>
</evidence>
<dbReference type="SUPFAM" id="SSF57625">
    <property type="entry name" value="Invertebrate chitin-binding proteins"/>
    <property type="match status" value="3"/>
</dbReference>
<dbReference type="PANTHER" id="PTHR23301:SF107">
    <property type="entry name" value="LD20793P"/>
    <property type="match status" value="1"/>
</dbReference>
<feature type="region of interest" description="Disordered" evidence="6">
    <location>
        <begin position="244"/>
        <end position="319"/>
    </location>
</feature>
<name>A0A6J2K2B1_BOMMA</name>
<keyword evidence="2 7" id="KW-0732">Signal</keyword>
<dbReference type="InterPro" id="IPR036508">
    <property type="entry name" value="Chitin-bd_dom_sf"/>
</dbReference>
<feature type="chain" id="PRO_5026938561" evidence="7">
    <location>
        <begin position="24"/>
        <end position="712"/>
    </location>
</feature>
<feature type="region of interest" description="Disordered" evidence="6">
    <location>
        <begin position="90"/>
        <end position="143"/>
    </location>
</feature>
<dbReference type="GeneID" id="114247137"/>
<dbReference type="InterPro" id="IPR002557">
    <property type="entry name" value="Chitin-bd_dom"/>
</dbReference>
<dbReference type="PROSITE" id="PS50940">
    <property type="entry name" value="CHIT_BIND_II"/>
    <property type="match status" value="3"/>
</dbReference>
<evidence type="ECO:0000259" key="8">
    <source>
        <dbReference type="PROSITE" id="PS50940"/>
    </source>
</evidence>
<feature type="compositionally biased region" description="Polar residues" evidence="6">
    <location>
        <begin position="122"/>
        <end position="143"/>
    </location>
</feature>
<keyword evidence="3" id="KW-0677">Repeat</keyword>
<reference evidence="10" key="1">
    <citation type="submission" date="2025-08" db="UniProtKB">
        <authorList>
            <consortium name="RefSeq"/>
        </authorList>
    </citation>
    <scope>IDENTIFICATION</scope>
    <source>
        <tissue evidence="10">Silk gland</tissue>
    </source>
</reference>
<dbReference type="Gene3D" id="2.170.140.10">
    <property type="entry name" value="Chitin binding domain"/>
    <property type="match status" value="3"/>
</dbReference>